<dbReference type="Gene3D" id="1.20.5.930">
    <property type="entry name" value="Bicelle-embedded integrin alpha(iib) transmembrane segment"/>
    <property type="match status" value="1"/>
</dbReference>
<proteinExistence type="predicted"/>
<evidence type="ECO:0000313" key="2">
    <source>
        <dbReference type="EMBL" id="KAG8517129.1"/>
    </source>
</evidence>
<keyword evidence="1" id="KW-1133">Transmembrane helix</keyword>
<keyword evidence="1" id="KW-0812">Transmembrane</keyword>
<keyword evidence="3" id="KW-1185">Reference proteome</keyword>
<name>A0A8J6AUZ3_GALPY</name>
<feature type="transmembrane region" description="Helical" evidence="1">
    <location>
        <begin position="115"/>
        <end position="135"/>
    </location>
</feature>
<protein>
    <submittedName>
        <fullName evidence="2">Integrin alpha-E</fullName>
    </submittedName>
</protein>
<evidence type="ECO:0000313" key="3">
    <source>
        <dbReference type="Proteomes" id="UP000700334"/>
    </source>
</evidence>
<dbReference type="OrthoDB" id="9428590at2759"/>
<dbReference type="Proteomes" id="UP000700334">
    <property type="component" value="Unassembled WGS sequence"/>
</dbReference>
<organism evidence="2 3">
    <name type="scientific">Galemys pyrenaicus</name>
    <name type="common">Iberian desman</name>
    <name type="synonym">Pyrenean desman</name>
    <dbReference type="NCBI Taxonomy" id="202257"/>
    <lineage>
        <taxon>Eukaryota</taxon>
        <taxon>Metazoa</taxon>
        <taxon>Chordata</taxon>
        <taxon>Craniata</taxon>
        <taxon>Vertebrata</taxon>
        <taxon>Euteleostomi</taxon>
        <taxon>Mammalia</taxon>
        <taxon>Eutheria</taxon>
        <taxon>Laurasiatheria</taxon>
        <taxon>Eulipotyphla</taxon>
        <taxon>Talpidae</taxon>
        <taxon>Galemys</taxon>
    </lineage>
</organism>
<dbReference type="AlphaFoldDB" id="A0A8J6AUZ3"/>
<sequence length="186" mass="20405">MTFSRRQKNVEWLSLQAHTQCNRSEAGTCGSSSVQQVQDWYSENCTIASAKENVTVTAELSLSGAKQLPTDVTELHILGEISFDKNLYEGLNTENNRTTITVIFLKDEVSPPMPLVIGSSVGGLVVLIVIIIILFKTQPEILRLLVESCAFLRAAFWKPFQRQPAPCAALFLFLVGCEFLAVGGPA</sequence>
<comment type="caution">
    <text evidence="2">The sequence shown here is derived from an EMBL/GenBank/DDBJ whole genome shotgun (WGS) entry which is preliminary data.</text>
</comment>
<dbReference type="EMBL" id="JAGFMF010011660">
    <property type="protein sequence ID" value="KAG8517129.1"/>
    <property type="molecule type" value="Genomic_DNA"/>
</dbReference>
<keyword evidence="2" id="KW-0401">Integrin</keyword>
<reference evidence="2" key="1">
    <citation type="journal article" date="2021" name="Evol. Appl.">
        <title>The genome of the Pyrenean desman and the effects of bottlenecks and inbreeding on the genomic landscape of an endangered species.</title>
        <authorList>
            <person name="Escoda L."/>
            <person name="Castresana J."/>
        </authorList>
    </citation>
    <scope>NUCLEOTIDE SEQUENCE</scope>
    <source>
        <strain evidence="2">IBE-C5619</strain>
    </source>
</reference>
<gene>
    <name evidence="2" type="ORF">J0S82_012608</name>
</gene>
<evidence type="ECO:0000256" key="1">
    <source>
        <dbReference type="SAM" id="Phobius"/>
    </source>
</evidence>
<dbReference type="GO" id="GO:0007229">
    <property type="term" value="P:integrin-mediated signaling pathway"/>
    <property type="evidence" value="ECO:0007669"/>
    <property type="project" value="UniProtKB-KW"/>
</dbReference>
<keyword evidence="1" id="KW-0472">Membrane</keyword>
<accession>A0A8J6AUZ3</accession>